<dbReference type="Proteomes" id="UP001257627">
    <property type="component" value="Unassembled WGS sequence"/>
</dbReference>
<dbReference type="RefSeq" id="WP_060899100.1">
    <property type="nucleotide sequence ID" value="NZ_CP108477.1"/>
</dbReference>
<name>A0ABU3URP4_9ACTN</name>
<accession>A0ABU3URP4</accession>
<evidence type="ECO:0000256" key="1">
    <source>
        <dbReference type="SAM" id="MobiDB-lite"/>
    </source>
</evidence>
<protein>
    <submittedName>
        <fullName evidence="2">Uncharacterized protein</fullName>
    </submittedName>
</protein>
<gene>
    <name evidence="2" type="ORF">PU648_30425</name>
</gene>
<keyword evidence="3" id="KW-1185">Reference proteome</keyword>
<organism evidence="2 3">
    <name type="scientific">Streptomyces mirabilis</name>
    <dbReference type="NCBI Taxonomy" id="68239"/>
    <lineage>
        <taxon>Bacteria</taxon>
        <taxon>Bacillati</taxon>
        <taxon>Actinomycetota</taxon>
        <taxon>Actinomycetes</taxon>
        <taxon>Kitasatosporales</taxon>
        <taxon>Streptomycetaceae</taxon>
        <taxon>Streptomyces</taxon>
    </lineage>
</organism>
<sequence length="120" mass="13011">MMTAQHAQPGGPGITRPERTPAALRCALAQVAPHRLAEMERDKDEAIALAAATDRLGPIVQFLETWAVAVEIARNPALAARLRAAEHAARTTDRNAPVWRAAMDEIHAVHAVARQSLVRE</sequence>
<evidence type="ECO:0000313" key="3">
    <source>
        <dbReference type="Proteomes" id="UP001257627"/>
    </source>
</evidence>
<feature type="region of interest" description="Disordered" evidence="1">
    <location>
        <begin position="1"/>
        <end position="20"/>
    </location>
</feature>
<comment type="caution">
    <text evidence="2">The sequence shown here is derived from an EMBL/GenBank/DDBJ whole genome shotgun (WGS) entry which is preliminary data.</text>
</comment>
<reference evidence="2 3" key="1">
    <citation type="submission" date="2023-02" db="EMBL/GenBank/DDBJ databases">
        <authorList>
            <person name="Maleckis M."/>
        </authorList>
    </citation>
    <scope>NUCLEOTIDE SEQUENCE [LARGE SCALE GENOMIC DNA]</scope>
    <source>
        <strain evidence="2 3">P8-A2</strain>
    </source>
</reference>
<proteinExistence type="predicted"/>
<evidence type="ECO:0000313" key="2">
    <source>
        <dbReference type="EMBL" id="MDU8996592.1"/>
    </source>
</evidence>
<dbReference type="EMBL" id="JARAKF010000001">
    <property type="protein sequence ID" value="MDU8996592.1"/>
    <property type="molecule type" value="Genomic_DNA"/>
</dbReference>